<name>A0A2X4UWU4_9GAMM</name>
<dbReference type="InterPro" id="IPR021530">
    <property type="entry name" value="AllH-like"/>
</dbReference>
<keyword evidence="2" id="KW-1185">Reference proteome</keyword>
<sequence length="300" mass="32699">MMSFESTPATNSRVVPQGDITMTALSLSTLAYSSNAPHTSGTATCIGIYSKAINLLTEKGELLTLHEHPHGLSPAGWLLQEEVFHAVSHRITPQSRVCLSKGELRIGGLCLRRAGRRVSLNMWSGSHPLRAESLRQTLCHQMRETGLYGSLHHLATTPLCDKLGLIVDRFTLSLIGQKTDWTAHIGMGPGLTPSSDDMLVGMLAAAYGYTPTAKRLRQSPFFISATPLQELTTHVSSAYLHHACEGRFSTPLSRAALSLRHHRRDKTAVVRLLSHGHTSGADTLLGVWLGAMAVERLERV</sequence>
<evidence type="ECO:0000313" key="2">
    <source>
        <dbReference type="Proteomes" id="UP000249005"/>
    </source>
</evidence>
<protein>
    <submittedName>
        <fullName evidence="1">Protein of uncharacterized function (DUF2877)</fullName>
    </submittedName>
</protein>
<evidence type="ECO:0000313" key="1">
    <source>
        <dbReference type="EMBL" id="SQI42899.1"/>
    </source>
</evidence>
<gene>
    <name evidence="1" type="ORF">NCTC12151_02782</name>
</gene>
<organism evidence="1 2">
    <name type="scientific">Leminorella richardii</name>
    <dbReference type="NCBI Taxonomy" id="158841"/>
    <lineage>
        <taxon>Bacteria</taxon>
        <taxon>Pseudomonadati</taxon>
        <taxon>Pseudomonadota</taxon>
        <taxon>Gammaproteobacteria</taxon>
        <taxon>Enterobacterales</taxon>
        <taxon>Budviciaceae</taxon>
        <taxon>Leminorella</taxon>
    </lineage>
</organism>
<reference evidence="1 2" key="1">
    <citation type="submission" date="2018-06" db="EMBL/GenBank/DDBJ databases">
        <authorList>
            <consortium name="Pathogen Informatics"/>
            <person name="Doyle S."/>
        </authorList>
    </citation>
    <scope>NUCLEOTIDE SEQUENCE [LARGE SCALE GENOMIC DNA]</scope>
    <source>
        <strain evidence="1 2">NCTC12151</strain>
    </source>
</reference>
<dbReference type="OrthoDB" id="4933449at2"/>
<dbReference type="EMBL" id="LS483470">
    <property type="protein sequence ID" value="SQI42899.1"/>
    <property type="molecule type" value="Genomic_DNA"/>
</dbReference>
<dbReference type="AlphaFoldDB" id="A0A2X4UWU4"/>
<dbReference type="Pfam" id="PF11392">
    <property type="entry name" value="AllH"/>
    <property type="match status" value="1"/>
</dbReference>
<dbReference type="KEGG" id="lri:NCTC12151_02782"/>
<proteinExistence type="predicted"/>
<dbReference type="Proteomes" id="UP000249005">
    <property type="component" value="Chromosome 1"/>
</dbReference>
<accession>A0A2X4UWU4</accession>